<accession>A0A807LH43</accession>
<organism evidence="1 2">
    <name type="scientific">Kosakonia cowanii JCM 10956 = DSM 18146</name>
    <dbReference type="NCBI Taxonomy" id="1300165"/>
    <lineage>
        <taxon>Bacteria</taxon>
        <taxon>Pseudomonadati</taxon>
        <taxon>Pseudomonadota</taxon>
        <taxon>Gammaproteobacteria</taxon>
        <taxon>Enterobacterales</taxon>
        <taxon>Enterobacteriaceae</taxon>
        <taxon>Kosakonia</taxon>
    </lineage>
</organism>
<evidence type="ECO:0000313" key="2">
    <source>
        <dbReference type="Proteomes" id="UP000187148"/>
    </source>
</evidence>
<name>A0A807LH43_9ENTR</name>
<protein>
    <submittedName>
        <fullName evidence="1">Uncharacterized protein</fullName>
    </submittedName>
</protein>
<keyword evidence="2" id="KW-1185">Reference proteome</keyword>
<dbReference type="AlphaFoldDB" id="A0A807LH43"/>
<sequence length="153" mass="17798">MRCERWQPFENLFLHEVGEKMPLPEIAAKLERSESAITRQASRIGAHLLSRMNGRPWTDAELFLFGRFSIEEIAVATGRSIISVRNKRNSLARKSGGKIMSEWTSEELALLWRYNNEQVAEMTGRSVEEVGDRRLKANYERNNWPEFDPERES</sequence>
<gene>
    <name evidence="1" type="ORF">BWI95_17205</name>
</gene>
<reference evidence="1 2" key="1">
    <citation type="submission" date="2017-01" db="EMBL/GenBank/DDBJ databases">
        <authorList>
            <person name="Cao J.-M."/>
        </authorList>
    </citation>
    <scope>NUCLEOTIDE SEQUENCE [LARGE SCALE GENOMIC DNA]</scope>
    <source>
        <strain evidence="1 2">888-76</strain>
    </source>
</reference>
<dbReference type="Proteomes" id="UP000187148">
    <property type="component" value="Chromosome"/>
</dbReference>
<evidence type="ECO:0000313" key="1">
    <source>
        <dbReference type="EMBL" id="APZ06657.1"/>
    </source>
</evidence>
<proteinExistence type="predicted"/>
<dbReference type="KEGG" id="kco:BWI95_17205"/>
<dbReference type="EMBL" id="CP019445">
    <property type="protein sequence ID" value="APZ06657.1"/>
    <property type="molecule type" value="Genomic_DNA"/>
</dbReference>